<evidence type="ECO:0000259" key="9">
    <source>
        <dbReference type="PROSITE" id="PS50011"/>
    </source>
</evidence>
<comment type="catalytic activity">
    <reaction evidence="7">
        <text>L-threonyl-[protein] + ATP = O-phospho-L-threonyl-[protein] + ADP + H(+)</text>
        <dbReference type="Rhea" id="RHEA:46608"/>
        <dbReference type="Rhea" id="RHEA-COMP:11060"/>
        <dbReference type="Rhea" id="RHEA-COMP:11605"/>
        <dbReference type="ChEBI" id="CHEBI:15378"/>
        <dbReference type="ChEBI" id="CHEBI:30013"/>
        <dbReference type="ChEBI" id="CHEBI:30616"/>
        <dbReference type="ChEBI" id="CHEBI:61977"/>
        <dbReference type="ChEBI" id="CHEBI:456216"/>
        <dbReference type="EC" id="2.7.11.1"/>
    </reaction>
</comment>
<evidence type="ECO:0000256" key="1">
    <source>
        <dbReference type="ARBA" id="ARBA00012513"/>
    </source>
</evidence>
<dbReference type="PANTHER" id="PTHR44899:SF3">
    <property type="entry name" value="SERINE_THREONINE-PROTEIN KINASE NEK1"/>
    <property type="match status" value="1"/>
</dbReference>
<evidence type="ECO:0000313" key="10">
    <source>
        <dbReference type="WBParaSite" id="SSLN_0001033401-mRNA-1"/>
    </source>
</evidence>
<dbReference type="PANTHER" id="PTHR44899">
    <property type="entry name" value="CAMK FAMILY PROTEIN KINASE"/>
    <property type="match status" value="1"/>
</dbReference>
<dbReference type="InterPro" id="IPR011009">
    <property type="entry name" value="Kinase-like_dom_sf"/>
</dbReference>
<evidence type="ECO:0000256" key="3">
    <source>
        <dbReference type="ARBA" id="ARBA00022679"/>
    </source>
</evidence>
<dbReference type="SUPFAM" id="SSF56112">
    <property type="entry name" value="Protein kinase-like (PK-like)"/>
    <property type="match status" value="1"/>
</dbReference>
<keyword evidence="3" id="KW-0808">Transferase</keyword>
<evidence type="ECO:0000256" key="2">
    <source>
        <dbReference type="ARBA" id="ARBA00022527"/>
    </source>
</evidence>
<name>A0A183T0G7_SCHSO</name>
<feature type="domain" description="Protein kinase" evidence="9">
    <location>
        <begin position="1"/>
        <end position="260"/>
    </location>
</feature>
<keyword evidence="4" id="KW-0547">Nucleotide-binding</keyword>
<evidence type="ECO:0000256" key="6">
    <source>
        <dbReference type="ARBA" id="ARBA00022840"/>
    </source>
</evidence>
<reference evidence="10" key="1">
    <citation type="submission" date="2016-06" db="UniProtKB">
        <authorList>
            <consortium name="WormBaseParasite"/>
        </authorList>
    </citation>
    <scope>IDENTIFICATION</scope>
</reference>
<comment type="catalytic activity">
    <reaction evidence="8">
        <text>L-seryl-[protein] + ATP = O-phospho-L-seryl-[protein] + ADP + H(+)</text>
        <dbReference type="Rhea" id="RHEA:17989"/>
        <dbReference type="Rhea" id="RHEA-COMP:9863"/>
        <dbReference type="Rhea" id="RHEA-COMP:11604"/>
        <dbReference type="ChEBI" id="CHEBI:15378"/>
        <dbReference type="ChEBI" id="CHEBI:29999"/>
        <dbReference type="ChEBI" id="CHEBI:30616"/>
        <dbReference type="ChEBI" id="CHEBI:83421"/>
        <dbReference type="ChEBI" id="CHEBI:456216"/>
        <dbReference type="EC" id="2.7.11.1"/>
    </reaction>
</comment>
<dbReference type="AlphaFoldDB" id="A0A183T0G7"/>
<sequence length="260" mass="30023">LKKLTILQTASTAFDEERNFWPISIFTFISSEVIFSSGFCSVYRTVLSRLLLRALVFTYFLKLLNFREEVHVVQPATRAYCFFAMERYEKIKKIGEGAFGRAWLVHEKEKVSVRVKEYQISQIWGQFTLLWNIVTAQTLHLILKDFGLNVFLTRDGRVKLGDFGIAKVLNSTLDLARTCIGTPYYLSPEICENKPYNNKSDIWALGCVLYELTTLKHAFDAGNMKNLVLKIIRGTYPPVPLKYSPELRNLISSLFKRNPR</sequence>
<evidence type="ECO:0000256" key="7">
    <source>
        <dbReference type="ARBA" id="ARBA00047899"/>
    </source>
</evidence>
<keyword evidence="2" id="KW-0723">Serine/threonine-protein kinase</keyword>
<dbReference type="InterPro" id="IPR000719">
    <property type="entry name" value="Prot_kinase_dom"/>
</dbReference>
<dbReference type="WBParaSite" id="SSLN_0001033401-mRNA-1">
    <property type="protein sequence ID" value="SSLN_0001033401-mRNA-1"/>
    <property type="gene ID" value="SSLN_0001033401"/>
</dbReference>
<protein>
    <recommendedName>
        <fullName evidence="1">non-specific serine/threonine protein kinase</fullName>
        <ecNumber evidence="1">2.7.11.1</ecNumber>
    </recommendedName>
</protein>
<dbReference type="EC" id="2.7.11.1" evidence="1"/>
<proteinExistence type="predicted"/>
<dbReference type="GO" id="GO:0005524">
    <property type="term" value="F:ATP binding"/>
    <property type="evidence" value="ECO:0007669"/>
    <property type="project" value="UniProtKB-KW"/>
</dbReference>
<keyword evidence="5" id="KW-0418">Kinase</keyword>
<dbReference type="Gene3D" id="3.30.200.20">
    <property type="entry name" value="Phosphorylase Kinase, domain 1"/>
    <property type="match status" value="1"/>
</dbReference>
<evidence type="ECO:0000256" key="4">
    <source>
        <dbReference type="ARBA" id="ARBA00022741"/>
    </source>
</evidence>
<dbReference type="PROSITE" id="PS50011">
    <property type="entry name" value="PROTEIN_KINASE_DOM"/>
    <property type="match status" value="1"/>
</dbReference>
<accession>A0A183T0G7</accession>
<dbReference type="Gene3D" id="1.10.510.10">
    <property type="entry name" value="Transferase(Phosphotransferase) domain 1"/>
    <property type="match status" value="1"/>
</dbReference>
<keyword evidence="6" id="KW-0067">ATP-binding</keyword>
<evidence type="ECO:0000256" key="8">
    <source>
        <dbReference type="ARBA" id="ARBA00048679"/>
    </source>
</evidence>
<dbReference type="Pfam" id="PF00069">
    <property type="entry name" value="Pkinase"/>
    <property type="match status" value="1"/>
</dbReference>
<organism evidence="10">
    <name type="scientific">Schistocephalus solidus</name>
    <name type="common">Tapeworm</name>
    <dbReference type="NCBI Taxonomy" id="70667"/>
    <lineage>
        <taxon>Eukaryota</taxon>
        <taxon>Metazoa</taxon>
        <taxon>Spiralia</taxon>
        <taxon>Lophotrochozoa</taxon>
        <taxon>Platyhelminthes</taxon>
        <taxon>Cestoda</taxon>
        <taxon>Eucestoda</taxon>
        <taxon>Diphyllobothriidea</taxon>
        <taxon>Diphyllobothriidae</taxon>
        <taxon>Schistocephalus</taxon>
    </lineage>
</organism>
<dbReference type="GO" id="GO:0004674">
    <property type="term" value="F:protein serine/threonine kinase activity"/>
    <property type="evidence" value="ECO:0007669"/>
    <property type="project" value="UniProtKB-KW"/>
</dbReference>
<dbReference type="InterPro" id="IPR051131">
    <property type="entry name" value="NEK_Ser/Thr_kinase_NIMA"/>
</dbReference>
<evidence type="ECO:0000256" key="5">
    <source>
        <dbReference type="ARBA" id="ARBA00022777"/>
    </source>
</evidence>